<dbReference type="Pfam" id="PF01436">
    <property type="entry name" value="NHL"/>
    <property type="match status" value="2"/>
</dbReference>
<evidence type="ECO:0000313" key="3">
    <source>
        <dbReference type="EMBL" id="KAI6650835.1"/>
    </source>
</evidence>
<dbReference type="EMBL" id="JAKMXF010000309">
    <property type="protein sequence ID" value="KAI6650835.1"/>
    <property type="molecule type" value="Genomic_DNA"/>
</dbReference>
<feature type="repeat" description="NHL" evidence="2">
    <location>
        <begin position="240"/>
        <end position="284"/>
    </location>
</feature>
<organism evidence="3 4">
    <name type="scientific">Oopsacas minuta</name>
    <dbReference type="NCBI Taxonomy" id="111878"/>
    <lineage>
        <taxon>Eukaryota</taxon>
        <taxon>Metazoa</taxon>
        <taxon>Porifera</taxon>
        <taxon>Hexactinellida</taxon>
        <taxon>Hexasterophora</taxon>
        <taxon>Lyssacinosida</taxon>
        <taxon>Leucopsacidae</taxon>
        <taxon>Oopsacas</taxon>
    </lineage>
</organism>
<gene>
    <name evidence="3" type="ORF">LOD99_5675</name>
</gene>
<accession>A0AAV7JPK3</accession>
<proteinExistence type="predicted"/>
<evidence type="ECO:0000313" key="4">
    <source>
        <dbReference type="Proteomes" id="UP001165289"/>
    </source>
</evidence>
<evidence type="ECO:0000256" key="1">
    <source>
        <dbReference type="ARBA" id="ARBA00022737"/>
    </source>
</evidence>
<protein>
    <submittedName>
        <fullName evidence="3">Cell surface protein</fullName>
    </submittedName>
</protein>
<dbReference type="GO" id="GO:0000209">
    <property type="term" value="P:protein polyubiquitination"/>
    <property type="evidence" value="ECO:0007669"/>
    <property type="project" value="TreeGrafter"/>
</dbReference>
<dbReference type="CDD" id="cd05819">
    <property type="entry name" value="NHL"/>
    <property type="match status" value="1"/>
</dbReference>
<dbReference type="PROSITE" id="PS51125">
    <property type="entry name" value="NHL"/>
    <property type="match status" value="2"/>
</dbReference>
<dbReference type="PANTHER" id="PTHR24104:SF25">
    <property type="entry name" value="PROTEIN LIN-41"/>
    <property type="match status" value="1"/>
</dbReference>
<feature type="repeat" description="NHL" evidence="2">
    <location>
        <begin position="149"/>
        <end position="193"/>
    </location>
</feature>
<reference evidence="3 4" key="1">
    <citation type="journal article" date="2023" name="BMC Biol.">
        <title>The compact genome of the sponge Oopsacas minuta (Hexactinellida) is lacking key metazoan core genes.</title>
        <authorList>
            <person name="Santini S."/>
            <person name="Schenkelaars Q."/>
            <person name="Jourda C."/>
            <person name="Duchesne M."/>
            <person name="Belahbib H."/>
            <person name="Rocher C."/>
            <person name="Selva M."/>
            <person name="Riesgo A."/>
            <person name="Vervoort M."/>
            <person name="Leys S.P."/>
            <person name="Kodjabachian L."/>
            <person name="Le Bivic A."/>
            <person name="Borchiellini C."/>
            <person name="Claverie J.M."/>
            <person name="Renard E."/>
        </authorList>
    </citation>
    <scope>NUCLEOTIDE SEQUENCE [LARGE SCALE GENOMIC DNA]</scope>
    <source>
        <strain evidence="3">SPO-2</strain>
    </source>
</reference>
<dbReference type="AlphaFoldDB" id="A0AAV7JPK3"/>
<dbReference type="GO" id="GO:0008270">
    <property type="term" value="F:zinc ion binding"/>
    <property type="evidence" value="ECO:0007669"/>
    <property type="project" value="UniProtKB-KW"/>
</dbReference>
<keyword evidence="4" id="KW-1185">Reference proteome</keyword>
<evidence type="ECO:0000256" key="2">
    <source>
        <dbReference type="PROSITE-ProRule" id="PRU00504"/>
    </source>
</evidence>
<sequence length="409" mass="46620">MATANPILPQPGEDNYELEVNRVREKIKSTFLELIDCLKERESKLLRELDTIVDCYRSYKCELTKLNEKKIALQKSKGLLQHEILTSPIKCVHEEFIARLDTELESIEFPKQPRMVSFTCENNKLLDEVNKLGKLVRSGIDYTNKKQPLMSVCTIGSGNEQPRDPCDVTVDNRTENIYIADTCNNCIKVFDSNAKYLFKFGDSNGEGAMTLPKCLSIYGNRVLISQGHCILNYTLDGKFISKFGKQGNGELQFDYPRGLTIDDSTEDIYICDRNNNRVQILTKDLCYKNEFGTNTLKHPLNVKLSKEYIYVLDESNPCIHLFDHNLILQKNIISLGKGNQVIAPRSFFIDYSDFILIADTSSNAISIFNPEFKLVHKIPVSRNPLAVTVDNQNRVIVVCCNDKNCLQIF</sequence>
<name>A0AAV7JPK3_9METZ</name>
<dbReference type="GO" id="GO:0061630">
    <property type="term" value="F:ubiquitin protein ligase activity"/>
    <property type="evidence" value="ECO:0007669"/>
    <property type="project" value="TreeGrafter"/>
</dbReference>
<dbReference type="PANTHER" id="PTHR24104">
    <property type="entry name" value="E3 UBIQUITIN-PROTEIN LIGASE NHLRC1-RELATED"/>
    <property type="match status" value="1"/>
</dbReference>
<keyword evidence="1" id="KW-0677">Repeat</keyword>
<dbReference type="Gene3D" id="2.120.10.30">
    <property type="entry name" value="TolB, C-terminal domain"/>
    <property type="match status" value="2"/>
</dbReference>
<comment type="caution">
    <text evidence="3">The sequence shown here is derived from an EMBL/GenBank/DDBJ whole genome shotgun (WGS) entry which is preliminary data.</text>
</comment>
<dbReference type="InterPro" id="IPR011042">
    <property type="entry name" value="6-blade_b-propeller_TolB-like"/>
</dbReference>
<dbReference type="GO" id="GO:0043161">
    <property type="term" value="P:proteasome-mediated ubiquitin-dependent protein catabolic process"/>
    <property type="evidence" value="ECO:0007669"/>
    <property type="project" value="TreeGrafter"/>
</dbReference>
<dbReference type="InterPro" id="IPR050952">
    <property type="entry name" value="TRIM-NHL_E3_ligases"/>
</dbReference>
<dbReference type="InterPro" id="IPR001258">
    <property type="entry name" value="NHL_repeat"/>
</dbReference>
<dbReference type="SUPFAM" id="SSF101898">
    <property type="entry name" value="NHL repeat"/>
    <property type="match status" value="1"/>
</dbReference>
<dbReference type="Proteomes" id="UP001165289">
    <property type="component" value="Unassembled WGS sequence"/>
</dbReference>